<dbReference type="Gene3D" id="1.25.40.10">
    <property type="entry name" value="Tetratricopeptide repeat domain"/>
    <property type="match status" value="5"/>
</dbReference>
<feature type="repeat" description="PPR" evidence="2">
    <location>
        <begin position="157"/>
        <end position="191"/>
    </location>
</feature>
<reference evidence="4 5" key="1">
    <citation type="journal article" date="2006" name="Science">
        <title>The genome of black cottonwood, Populus trichocarpa (Torr. &amp; Gray).</title>
        <authorList>
            <person name="Tuskan G.A."/>
            <person name="Difazio S."/>
            <person name="Jansson S."/>
            <person name="Bohlmann J."/>
            <person name="Grigoriev I."/>
            <person name="Hellsten U."/>
            <person name="Putnam N."/>
            <person name="Ralph S."/>
            <person name="Rombauts S."/>
            <person name="Salamov A."/>
            <person name="Schein J."/>
            <person name="Sterck L."/>
            <person name="Aerts A."/>
            <person name="Bhalerao R.R."/>
            <person name="Bhalerao R.P."/>
            <person name="Blaudez D."/>
            <person name="Boerjan W."/>
            <person name="Brun A."/>
            <person name="Brunner A."/>
            <person name="Busov V."/>
            <person name="Campbell M."/>
            <person name="Carlson J."/>
            <person name="Chalot M."/>
            <person name="Chapman J."/>
            <person name="Chen G.L."/>
            <person name="Cooper D."/>
            <person name="Coutinho P.M."/>
            <person name="Couturier J."/>
            <person name="Covert S."/>
            <person name="Cronk Q."/>
            <person name="Cunningham R."/>
            <person name="Davis J."/>
            <person name="Degroeve S."/>
            <person name="Dejardin A."/>
            <person name="Depamphilis C."/>
            <person name="Detter J."/>
            <person name="Dirks B."/>
            <person name="Dubchak I."/>
            <person name="Duplessis S."/>
            <person name="Ehlting J."/>
            <person name="Ellis B."/>
            <person name="Gendler K."/>
            <person name="Goodstein D."/>
            <person name="Gribskov M."/>
            <person name="Grimwood J."/>
            <person name="Groover A."/>
            <person name="Gunter L."/>
            <person name="Hamberger B."/>
            <person name="Heinze B."/>
            <person name="Helariutta Y."/>
            <person name="Henrissat B."/>
            <person name="Holligan D."/>
            <person name="Holt R."/>
            <person name="Huang W."/>
            <person name="Islam-Faridi N."/>
            <person name="Jones S."/>
            <person name="Jones-Rhoades M."/>
            <person name="Jorgensen R."/>
            <person name="Joshi C."/>
            <person name="Kangasjarvi J."/>
            <person name="Karlsson J."/>
            <person name="Kelleher C."/>
            <person name="Kirkpatrick R."/>
            <person name="Kirst M."/>
            <person name="Kohler A."/>
            <person name="Kalluri U."/>
            <person name="Larimer F."/>
            <person name="Leebens-Mack J."/>
            <person name="Leple J.C."/>
            <person name="Locascio P."/>
            <person name="Lou Y."/>
            <person name="Lucas S."/>
            <person name="Martin F."/>
            <person name="Montanini B."/>
            <person name="Napoli C."/>
            <person name="Nelson D.R."/>
            <person name="Nelson C."/>
            <person name="Nieminen K."/>
            <person name="Nilsson O."/>
            <person name="Pereda V."/>
            <person name="Peter G."/>
            <person name="Philippe R."/>
            <person name="Pilate G."/>
            <person name="Poliakov A."/>
            <person name="Razumovskaya J."/>
            <person name="Richardson P."/>
            <person name="Rinaldi C."/>
            <person name="Ritland K."/>
            <person name="Rouze P."/>
            <person name="Ryaboy D."/>
            <person name="Schmutz J."/>
            <person name="Schrader J."/>
            <person name="Segerman B."/>
            <person name="Shin H."/>
            <person name="Siddiqui A."/>
            <person name="Sterky F."/>
            <person name="Terry A."/>
            <person name="Tsai C.J."/>
            <person name="Uberbacher E."/>
            <person name="Unneberg P."/>
            <person name="Vahala J."/>
            <person name="Wall K."/>
            <person name="Wessler S."/>
            <person name="Yang G."/>
            <person name="Yin T."/>
            <person name="Douglas C."/>
            <person name="Marra M."/>
            <person name="Sandberg G."/>
            <person name="Van de Peer Y."/>
            <person name="Rokhsar D."/>
        </authorList>
    </citation>
    <scope>NUCLEOTIDE SEQUENCE [LARGE SCALE GENOMIC DNA]</scope>
    <source>
        <strain evidence="5">cv. Nisqually</strain>
    </source>
</reference>
<dbReference type="AlphaFoldDB" id="A0A3N7GFY2"/>
<dbReference type="InterPro" id="IPR002885">
    <property type="entry name" value="PPR_rpt"/>
</dbReference>
<dbReference type="GO" id="GO:0003729">
    <property type="term" value="F:mRNA binding"/>
    <property type="evidence" value="ECO:0007669"/>
    <property type="project" value="EnsemblPlants"/>
</dbReference>
<dbReference type="Proteomes" id="UP000006729">
    <property type="component" value="Chromosome 5"/>
</dbReference>
<feature type="repeat" description="PPR" evidence="2">
    <location>
        <begin position="529"/>
        <end position="559"/>
    </location>
</feature>
<dbReference type="NCBIfam" id="TIGR00756">
    <property type="entry name" value="PPR"/>
    <property type="match status" value="7"/>
</dbReference>
<accession>A0A3N7GFY2</accession>
<evidence type="ECO:0000313" key="5">
    <source>
        <dbReference type="Proteomes" id="UP000006729"/>
    </source>
</evidence>
<dbReference type="SMR" id="A0A3N7GFY2"/>
<dbReference type="STRING" id="3694.A0A3N7GFY2"/>
<feature type="repeat" description="PPR" evidence="2">
    <location>
        <begin position="560"/>
        <end position="594"/>
    </location>
</feature>
<protein>
    <recommendedName>
        <fullName evidence="6">Pentacotripeptide-repeat region of PRORP domain-containing protein</fullName>
    </recommendedName>
</protein>
<dbReference type="InterPro" id="IPR046960">
    <property type="entry name" value="PPR_At4g14850-like_plant"/>
</dbReference>
<dbReference type="InParanoid" id="A0A3N7GFY2"/>
<dbReference type="Gramene" id="Potri.005G170300.2.v4.1">
    <property type="protein sequence ID" value="Potri.005G170300.2.v4.1"/>
    <property type="gene ID" value="Potri.005G170300.v4.1"/>
</dbReference>
<dbReference type="FunCoup" id="A0A3N7GFY2">
    <property type="interactions" value="830"/>
</dbReference>
<dbReference type="FunFam" id="1.25.40.10:FF:000285">
    <property type="entry name" value="Pentatricopeptide repeat-containing protein, chloroplastic"/>
    <property type="match status" value="2"/>
</dbReference>
<dbReference type="GO" id="GO:1900865">
    <property type="term" value="P:chloroplast RNA modification"/>
    <property type="evidence" value="ECO:0007669"/>
    <property type="project" value="EnsemblPlants"/>
</dbReference>
<name>A0A3N7GFY2_POPTR</name>
<evidence type="ECO:0000313" key="4">
    <source>
        <dbReference type="EMBL" id="RQO90664.1"/>
    </source>
</evidence>
<dbReference type="OMA" id="MFVCLLN"/>
<evidence type="ECO:0000256" key="1">
    <source>
        <dbReference type="ARBA" id="ARBA00022737"/>
    </source>
</evidence>
<gene>
    <name evidence="4" type="ORF">POPTR_005G170300</name>
</gene>
<dbReference type="Pfam" id="PF13041">
    <property type="entry name" value="PPR_2"/>
    <property type="match status" value="4"/>
</dbReference>
<dbReference type="GO" id="GO:0008380">
    <property type="term" value="P:RNA splicing"/>
    <property type="evidence" value="ECO:0007669"/>
    <property type="project" value="EnsemblPlants"/>
</dbReference>
<feature type="repeat" description="PPR" evidence="2">
    <location>
        <begin position="358"/>
        <end position="392"/>
    </location>
</feature>
<dbReference type="EMBL" id="CM009294">
    <property type="protein sequence ID" value="RQO90664.1"/>
    <property type="molecule type" value="Genomic_DNA"/>
</dbReference>
<dbReference type="FunFam" id="1.25.40.10:FF:000436">
    <property type="entry name" value="Pentatricopeptide repeat-containing protein At5g39350 family"/>
    <property type="match status" value="1"/>
</dbReference>
<evidence type="ECO:0000256" key="3">
    <source>
        <dbReference type="SAM" id="MobiDB-lite"/>
    </source>
</evidence>
<dbReference type="PANTHER" id="PTHR47926:SF347">
    <property type="entry name" value="PENTATRICOPEPTIDE REPEAT-CONTAINING PROTEIN"/>
    <property type="match status" value="1"/>
</dbReference>
<dbReference type="OrthoDB" id="185373at2759"/>
<sequence>MLSLTACVLPNTSLLQQSSPFNIQPPPSFTEHKRASKKGNNNNYSNSHCFSCKSTSDSPSASYFEYPSTTNSPGYKGTPGLHFSKTESASEFVDSSLLALWLQSCYRVKDIRRIHAVFLKCLRDSGTYVNNNLLSGYLKLGELLEARKVFDAMPERNVVSWTAMINGYFKFGLDDEALSYFSQAIKDGVVPNSKTFVCVLNLCSRRLDFELGRQVHARVVKGNWRNLIVDSAVVYFYVQCGDLKSAFCVFDRMVERDVVSWTTMITACSQQGRCGEAFGMFTQMLNGGFLPNGFTASGILKACGEEKALKFGKQIHGAIVKKMYKDDVFVGTSLVDMYAKCGEVSDSSKVFNGMRRRNTVTWTSIIAGYARKGLGEEAICLFRLMMRRRVVSNNLTIVSMLRACGLIGALLAGREVHAQIIKNCSQSNEYLGSTLVWFYCKCGESRTASKVLQQMPFRDVVSWTAIISGHACLGHESEALEFLKEMMEEGVEPNSFTYSSALKACANLETVLQGKLIHSSANKTPASSNVFVGSALIHMYARCGYVSEAIQVFDSMPERNLVTWRAMIMGYVRNGLCQEALKLMYRMQAEGIQVDDYISAKVLGACGEIEWDAGHSSEYCLRTS</sequence>
<organism evidence="4 5">
    <name type="scientific">Populus trichocarpa</name>
    <name type="common">Western balsam poplar</name>
    <name type="synonym">Populus balsamifera subsp. trichocarpa</name>
    <dbReference type="NCBI Taxonomy" id="3694"/>
    <lineage>
        <taxon>Eukaryota</taxon>
        <taxon>Viridiplantae</taxon>
        <taxon>Streptophyta</taxon>
        <taxon>Embryophyta</taxon>
        <taxon>Tracheophyta</taxon>
        <taxon>Spermatophyta</taxon>
        <taxon>Magnoliopsida</taxon>
        <taxon>eudicotyledons</taxon>
        <taxon>Gunneridae</taxon>
        <taxon>Pentapetalae</taxon>
        <taxon>rosids</taxon>
        <taxon>fabids</taxon>
        <taxon>Malpighiales</taxon>
        <taxon>Salicaceae</taxon>
        <taxon>Saliceae</taxon>
        <taxon>Populus</taxon>
    </lineage>
</organism>
<dbReference type="PROSITE" id="PS51375">
    <property type="entry name" value="PPR"/>
    <property type="match status" value="6"/>
</dbReference>
<keyword evidence="1" id="KW-0677">Repeat</keyword>
<feature type="repeat" description="PPR" evidence="2">
    <location>
        <begin position="257"/>
        <end position="291"/>
    </location>
</feature>
<evidence type="ECO:0008006" key="6">
    <source>
        <dbReference type="Google" id="ProtNLM"/>
    </source>
</evidence>
<dbReference type="InterPro" id="IPR011990">
    <property type="entry name" value="TPR-like_helical_dom_sf"/>
</dbReference>
<feature type="repeat" description="PPR" evidence="2">
    <location>
        <begin position="459"/>
        <end position="493"/>
    </location>
</feature>
<dbReference type="PANTHER" id="PTHR47926">
    <property type="entry name" value="PENTATRICOPEPTIDE REPEAT-CONTAINING PROTEIN"/>
    <property type="match status" value="1"/>
</dbReference>
<dbReference type="Pfam" id="PF01535">
    <property type="entry name" value="PPR"/>
    <property type="match status" value="2"/>
</dbReference>
<dbReference type="GO" id="GO:0009507">
    <property type="term" value="C:chloroplast"/>
    <property type="evidence" value="ECO:0007669"/>
    <property type="project" value="EnsemblPlants"/>
</dbReference>
<dbReference type="FunFam" id="1.25.40.10:FF:000730">
    <property type="entry name" value="Pentatricopeptide repeat-containing protein, chloroplastic"/>
    <property type="match status" value="1"/>
</dbReference>
<feature type="region of interest" description="Disordered" evidence="3">
    <location>
        <begin position="18"/>
        <end position="42"/>
    </location>
</feature>
<keyword evidence="5" id="KW-1185">Reference proteome</keyword>
<evidence type="ECO:0000256" key="2">
    <source>
        <dbReference type="PROSITE-ProRule" id="PRU00708"/>
    </source>
</evidence>
<proteinExistence type="predicted"/>